<proteinExistence type="predicted"/>
<sequence>MESDNRQTAGQKRQRVGFDSSASESSDSESDGSSDTDTDTDSDTEEEDSGFLNRKPVRAKQKVCEAFYALNQFEHCLLKFPRKPPPKDGKLELPLR</sequence>
<evidence type="ECO:0000313" key="3">
    <source>
        <dbReference type="Proteomes" id="UP000225706"/>
    </source>
</evidence>
<feature type="region of interest" description="Disordered" evidence="1">
    <location>
        <begin position="1"/>
        <end position="56"/>
    </location>
</feature>
<reference evidence="3" key="1">
    <citation type="journal article" date="2017" name="bioRxiv">
        <title>Comparative analysis of the genomes of Stylophora pistillata and Acropora digitifera provides evidence for extensive differences between species of corals.</title>
        <authorList>
            <person name="Voolstra C.R."/>
            <person name="Li Y."/>
            <person name="Liew Y.J."/>
            <person name="Baumgarten S."/>
            <person name="Zoccola D."/>
            <person name="Flot J.-F."/>
            <person name="Tambutte S."/>
            <person name="Allemand D."/>
            <person name="Aranda M."/>
        </authorList>
    </citation>
    <scope>NUCLEOTIDE SEQUENCE [LARGE SCALE GENOMIC DNA]</scope>
</reference>
<comment type="caution">
    <text evidence="2">The sequence shown here is derived from an EMBL/GenBank/DDBJ whole genome shotgun (WGS) entry which is preliminary data.</text>
</comment>
<accession>A0A2B4RCD0</accession>
<protein>
    <submittedName>
        <fullName evidence="2">Uncharacterized protein</fullName>
    </submittedName>
</protein>
<evidence type="ECO:0000313" key="2">
    <source>
        <dbReference type="EMBL" id="PFX13902.1"/>
    </source>
</evidence>
<feature type="compositionally biased region" description="Acidic residues" evidence="1">
    <location>
        <begin position="26"/>
        <end position="49"/>
    </location>
</feature>
<dbReference type="EMBL" id="LSMT01000873">
    <property type="protein sequence ID" value="PFX13902.1"/>
    <property type="molecule type" value="Genomic_DNA"/>
</dbReference>
<keyword evidence="3" id="KW-1185">Reference proteome</keyword>
<dbReference type="Proteomes" id="UP000225706">
    <property type="component" value="Unassembled WGS sequence"/>
</dbReference>
<evidence type="ECO:0000256" key="1">
    <source>
        <dbReference type="SAM" id="MobiDB-lite"/>
    </source>
</evidence>
<name>A0A2B4RCD0_STYPI</name>
<organism evidence="2 3">
    <name type="scientific">Stylophora pistillata</name>
    <name type="common">Smooth cauliflower coral</name>
    <dbReference type="NCBI Taxonomy" id="50429"/>
    <lineage>
        <taxon>Eukaryota</taxon>
        <taxon>Metazoa</taxon>
        <taxon>Cnidaria</taxon>
        <taxon>Anthozoa</taxon>
        <taxon>Hexacorallia</taxon>
        <taxon>Scleractinia</taxon>
        <taxon>Astrocoeniina</taxon>
        <taxon>Pocilloporidae</taxon>
        <taxon>Stylophora</taxon>
    </lineage>
</organism>
<feature type="compositionally biased region" description="Polar residues" evidence="1">
    <location>
        <begin position="1"/>
        <end position="11"/>
    </location>
</feature>
<dbReference type="AlphaFoldDB" id="A0A2B4RCD0"/>
<gene>
    <name evidence="2" type="ORF">AWC38_SpisGene21978</name>
</gene>